<proteinExistence type="evidence at transcript level"/>
<evidence type="ECO:0008006" key="3">
    <source>
        <dbReference type="Google" id="ProtNLM"/>
    </source>
</evidence>
<protein>
    <recommendedName>
        <fullName evidence="3">Transmembrane protein</fullName>
    </recommendedName>
</protein>
<keyword evidence="1" id="KW-1133">Transmembrane helix</keyword>
<feature type="transmembrane region" description="Helical" evidence="1">
    <location>
        <begin position="14"/>
        <end position="34"/>
    </location>
</feature>
<evidence type="ECO:0000313" key="2">
    <source>
        <dbReference type="EMBL" id="AFK36797.1"/>
    </source>
</evidence>
<sequence>MSGIRHSLETHKHWFSLFLFFQIFLLVFKAVKWISKLPSLFISR</sequence>
<keyword evidence="1" id="KW-0812">Transmembrane</keyword>
<organism evidence="2">
    <name type="scientific">Medicago truncatula</name>
    <name type="common">Barrel medic</name>
    <name type="synonym">Medicago tribuloides</name>
    <dbReference type="NCBI Taxonomy" id="3880"/>
    <lineage>
        <taxon>Eukaryota</taxon>
        <taxon>Viridiplantae</taxon>
        <taxon>Streptophyta</taxon>
        <taxon>Embryophyta</taxon>
        <taxon>Tracheophyta</taxon>
        <taxon>Spermatophyta</taxon>
        <taxon>Magnoliopsida</taxon>
        <taxon>eudicotyledons</taxon>
        <taxon>Gunneridae</taxon>
        <taxon>Pentapetalae</taxon>
        <taxon>rosids</taxon>
        <taxon>fabids</taxon>
        <taxon>Fabales</taxon>
        <taxon>Fabaceae</taxon>
        <taxon>Papilionoideae</taxon>
        <taxon>50 kb inversion clade</taxon>
        <taxon>NPAAA clade</taxon>
        <taxon>Hologalegina</taxon>
        <taxon>IRL clade</taxon>
        <taxon>Trifolieae</taxon>
        <taxon>Medicago</taxon>
    </lineage>
</organism>
<name>I3S955_MEDTR</name>
<dbReference type="AlphaFoldDB" id="I3S955"/>
<reference evidence="2" key="1">
    <citation type="submission" date="2012-05" db="EMBL/GenBank/DDBJ databases">
        <authorList>
            <person name="Krishnakumar V."/>
            <person name="Cheung F."/>
            <person name="Xiao Y."/>
            <person name="Chan A."/>
            <person name="Moskal W.A."/>
            <person name="Town C.D."/>
        </authorList>
    </citation>
    <scope>NUCLEOTIDE SEQUENCE</scope>
</reference>
<dbReference type="EMBL" id="BT137002">
    <property type="protein sequence ID" value="AFK36797.1"/>
    <property type="molecule type" value="mRNA"/>
</dbReference>
<evidence type="ECO:0000256" key="1">
    <source>
        <dbReference type="SAM" id="Phobius"/>
    </source>
</evidence>
<keyword evidence="1" id="KW-0472">Membrane</keyword>
<accession>I3S955</accession>